<dbReference type="InterPro" id="IPR014756">
    <property type="entry name" value="Ig_E-set"/>
</dbReference>
<proteinExistence type="inferred from homology"/>
<dbReference type="NCBIfam" id="TIGR02100">
    <property type="entry name" value="glgX_debranch"/>
    <property type="match status" value="1"/>
</dbReference>
<feature type="compositionally biased region" description="Basic and acidic residues" evidence="4">
    <location>
        <begin position="436"/>
        <end position="454"/>
    </location>
</feature>
<dbReference type="Gene3D" id="2.60.40.1180">
    <property type="entry name" value="Golgi alpha-mannosidase II"/>
    <property type="match status" value="1"/>
</dbReference>
<dbReference type="SUPFAM" id="SSF51011">
    <property type="entry name" value="Glycosyl hydrolase domain"/>
    <property type="match status" value="1"/>
</dbReference>
<organism evidence="6 7">
    <name type="scientific">Photobacterium toruni</name>
    <dbReference type="NCBI Taxonomy" id="1935446"/>
    <lineage>
        <taxon>Bacteria</taxon>
        <taxon>Pseudomonadati</taxon>
        <taxon>Pseudomonadota</taxon>
        <taxon>Gammaproteobacteria</taxon>
        <taxon>Vibrionales</taxon>
        <taxon>Vibrionaceae</taxon>
        <taxon>Photobacterium</taxon>
    </lineage>
</organism>
<dbReference type="InterPro" id="IPR044505">
    <property type="entry name" value="GlgX_Isoamylase_N_E_set"/>
</dbReference>
<keyword evidence="2 6" id="KW-0378">Hydrolase</keyword>
<evidence type="ECO:0000256" key="4">
    <source>
        <dbReference type="SAM" id="MobiDB-lite"/>
    </source>
</evidence>
<dbReference type="GO" id="GO:0005980">
    <property type="term" value="P:glycogen catabolic process"/>
    <property type="evidence" value="ECO:0007669"/>
    <property type="project" value="InterPro"/>
</dbReference>
<dbReference type="AlphaFoldDB" id="A0A1T4QZW4"/>
<name>A0A1T4QZW4_9GAMM</name>
<dbReference type="OrthoDB" id="3236218at2"/>
<reference evidence="6 7" key="1">
    <citation type="submission" date="2017-02" db="EMBL/GenBank/DDBJ databases">
        <authorList>
            <person name="Peterson S.W."/>
        </authorList>
    </citation>
    <scope>NUCLEOTIDE SEQUENCE [LARGE SCALE GENOMIC DNA]</scope>
    <source>
        <strain evidence="6 7">CECT 9189</strain>
    </source>
</reference>
<dbReference type="InterPro" id="IPR013780">
    <property type="entry name" value="Glyco_hydro_b"/>
</dbReference>
<keyword evidence="3 6" id="KW-0326">Glycosidase</keyword>
<dbReference type="PANTHER" id="PTHR43002">
    <property type="entry name" value="GLYCOGEN DEBRANCHING ENZYME"/>
    <property type="match status" value="1"/>
</dbReference>
<dbReference type="SMART" id="SM00642">
    <property type="entry name" value="Aamy"/>
    <property type="match status" value="1"/>
</dbReference>
<accession>A0A1T4QZW4</accession>
<dbReference type="Pfam" id="PF02922">
    <property type="entry name" value="CBM_48"/>
    <property type="match status" value="1"/>
</dbReference>
<evidence type="ECO:0000256" key="3">
    <source>
        <dbReference type="ARBA" id="ARBA00023295"/>
    </source>
</evidence>
<dbReference type="RefSeq" id="WP_080174033.1">
    <property type="nucleotide sequence ID" value="NZ_AP024855.1"/>
</dbReference>
<dbReference type="CDD" id="cd11326">
    <property type="entry name" value="AmyAc_Glg_debranch"/>
    <property type="match status" value="1"/>
</dbReference>
<evidence type="ECO:0000313" key="6">
    <source>
        <dbReference type="EMBL" id="SKA09319.1"/>
    </source>
</evidence>
<dbReference type="Proteomes" id="UP000191116">
    <property type="component" value="Unassembled WGS sequence"/>
</dbReference>
<evidence type="ECO:0000256" key="2">
    <source>
        <dbReference type="ARBA" id="ARBA00022801"/>
    </source>
</evidence>
<comment type="similarity">
    <text evidence="1">Belongs to the glycosyl hydrolase 13 family.</text>
</comment>
<dbReference type="CDD" id="cd02856">
    <property type="entry name" value="E_set_GDE_Isoamylase_N"/>
    <property type="match status" value="1"/>
</dbReference>
<feature type="domain" description="Glycosyl hydrolase family 13 catalytic" evidence="5">
    <location>
        <begin position="179"/>
        <end position="540"/>
    </location>
</feature>
<dbReference type="InterPro" id="IPR013783">
    <property type="entry name" value="Ig-like_fold"/>
</dbReference>
<dbReference type="Gene3D" id="2.60.40.10">
    <property type="entry name" value="Immunoglobulins"/>
    <property type="match status" value="1"/>
</dbReference>
<dbReference type="EMBL" id="FUWP01000004">
    <property type="protein sequence ID" value="SKA09319.1"/>
    <property type="molecule type" value="Genomic_DNA"/>
</dbReference>
<feature type="region of interest" description="Disordered" evidence="4">
    <location>
        <begin position="436"/>
        <end position="463"/>
    </location>
</feature>
<evidence type="ECO:0000259" key="5">
    <source>
        <dbReference type="SMART" id="SM00642"/>
    </source>
</evidence>
<dbReference type="SUPFAM" id="SSF81296">
    <property type="entry name" value="E set domains"/>
    <property type="match status" value="1"/>
</dbReference>
<dbReference type="SUPFAM" id="SSF51445">
    <property type="entry name" value="(Trans)glycosidases"/>
    <property type="match status" value="1"/>
</dbReference>
<dbReference type="InterPro" id="IPR017853">
    <property type="entry name" value="GH"/>
</dbReference>
<dbReference type="Gene3D" id="3.20.20.80">
    <property type="entry name" value="Glycosidases"/>
    <property type="match status" value="1"/>
</dbReference>
<protein>
    <submittedName>
        <fullName evidence="6">Glycogen debranching enzyme</fullName>
        <ecNumber evidence="6">3.2.1.-</ecNumber>
    </submittedName>
</protein>
<evidence type="ECO:0000313" key="7">
    <source>
        <dbReference type="Proteomes" id="UP000191116"/>
    </source>
</evidence>
<dbReference type="EC" id="3.2.1.-" evidence="6"/>
<dbReference type="GO" id="GO:0004135">
    <property type="term" value="F:amylo-alpha-1,6-glucosidase activity"/>
    <property type="evidence" value="ECO:0007669"/>
    <property type="project" value="InterPro"/>
</dbReference>
<gene>
    <name evidence="6" type="primary">glgX</name>
    <name evidence="6" type="ORF">CZ814_01145</name>
</gene>
<dbReference type="InterPro" id="IPR011837">
    <property type="entry name" value="Glycogen_debranch_GlgX"/>
</dbReference>
<evidence type="ECO:0000256" key="1">
    <source>
        <dbReference type="ARBA" id="ARBA00008061"/>
    </source>
</evidence>
<dbReference type="InterPro" id="IPR006047">
    <property type="entry name" value="GH13_cat_dom"/>
</dbReference>
<dbReference type="InterPro" id="IPR004193">
    <property type="entry name" value="Glyco_hydro_13_N"/>
</dbReference>
<sequence>MKKEHGSPFPLGATLHKDGCNFSVHSPDNIISLIIFENDNDFYEYSLNTDDQIIYYVFIPNIKSSTKYGYKITDNNGNSRLLLDPYAHKLSKPLVYHYPLDAEQSWTLSKSVVVDHCFDWEDDYAPNHPIEKTILFELHVKGFTQQHPTIAPSYQGNYLGLCQPDIIEFFKQQSITSIQLLPIVSFVTEPHLIDNNLTNFWGYNSVCFMAPHPDYAKNDAVTELKLMVKELHRHDIEVILDVVFNHTAEGDNNGPCFHLKALDQEYYLRNEHERCMNYTGCGNTLDLTHQASLTLVLDSLRHWVKEYHIDGFRFDLATTLGRDHENFSAHNAFFMAIAQDPILQKVKLIAEPWDIGPNGYQLGNYPDNWHECNDKFRDITKSYWLQQPNLAKNFATRLMGSRDIFSASRWPQKLPVNFISYHDGFTLQDLVSFNNKHNDANGENNRDGHSDNRSNNHGVEGDTDNPAILLLRDQQKRNLMVSLLFSFGIPHLLAVDSLSHSQQGNNNAYCQDTTISWANWNLSKIDNAFQKWLADMISIRQQIMPDVIRAFSNENRTKNSITWSNASGIQITPQQWLDIDHFSLYINLFNNHGELLYLVNGTNRPLTFNLPVGSKWNIVCDTSTKNIIIDDINVSYLQPAHSMSILYRSN</sequence>